<evidence type="ECO:0000256" key="1">
    <source>
        <dbReference type="NCBIfam" id="TIGR02170"/>
    </source>
</evidence>
<accession>Q74N47</accession>
<evidence type="ECO:0000313" key="2">
    <source>
        <dbReference type="EMBL" id="AAR38870.1"/>
    </source>
</evidence>
<dbReference type="GO" id="GO:0004799">
    <property type="term" value="F:thymidylate synthase activity"/>
    <property type="evidence" value="ECO:0007669"/>
    <property type="project" value="TreeGrafter"/>
</dbReference>
<dbReference type="SUPFAM" id="SSF69796">
    <property type="entry name" value="Thymidylate synthase-complementing protein Thy1"/>
    <property type="match status" value="1"/>
</dbReference>
<proteinExistence type="predicted"/>
<dbReference type="PANTHER" id="PTHR34934">
    <property type="entry name" value="FLAVIN-DEPENDENT THYMIDYLATE SYNTHASE"/>
    <property type="match status" value="1"/>
</dbReference>
<evidence type="ECO:0000313" key="3">
    <source>
        <dbReference type="Proteomes" id="UP000000578"/>
    </source>
</evidence>
<dbReference type="PANTHER" id="PTHR34934:SF1">
    <property type="entry name" value="FLAVIN-DEPENDENT THYMIDYLATE SYNTHASE"/>
    <property type="match status" value="1"/>
</dbReference>
<keyword evidence="3" id="KW-1185">Reference proteome</keyword>
<gene>
    <name evidence="2" type="ordered locus">NEQ015</name>
</gene>
<dbReference type="Proteomes" id="UP000000578">
    <property type="component" value="Chromosome"/>
</dbReference>
<dbReference type="Pfam" id="PF02511">
    <property type="entry name" value="Thy1"/>
    <property type="match status" value="1"/>
</dbReference>
<protein>
    <recommendedName>
        <fullName evidence="1">FAD-dependent thymidylate synthase</fullName>
        <ecNumber evidence="1">2.1.1.148</ecNumber>
    </recommendedName>
</protein>
<dbReference type="KEGG" id="neq:NEQ015"/>
<dbReference type="CDD" id="cd20175">
    <property type="entry name" value="ThyX"/>
    <property type="match status" value="1"/>
</dbReference>
<dbReference type="BioCyc" id="NEQU228908:GJB6-17-MONOMER"/>
<reference evidence="2 3" key="1">
    <citation type="journal article" date="2003" name="Proc. Natl. Acad. Sci. U.S.A.">
        <title>The genome of Nanoarchaeum equitans: insights into early archaeal evolution and derived parasitism.</title>
        <authorList>
            <person name="Waters E."/>
            <person name="Hohn M.J."/>
            <person name="Ahel I."/>
            <person name="Graham D.E."/>
            <person name="Adams M.D."/>
            <person name="Barnstead M."/>
            <person name="Beeson K.Y."/>
            <person name="Bibbs L."/>
            <person name="Bolanos R."/>
            <person name="Keller M."/>
            <person name="Kretz K."/>
            <person name="Lin X."/>
            <person name="Mathur E."/>
            <person name="Ni J."/>
            <person name="Podar M."/>
            <person name="Richardson T."/>
            <person name="Sutton G.G."/>
            <person name="Simon M."/>
            <person name="Soll D."/>
            <person name="Stetter K.O."/>
            <person name="Short J.M."/>
            <person name="Noordewier M."/>
        </authorList>
    </citation>
    <scope>NUCLEOTIDE SEQUENCE [LARGE SCALE GENOMIC DNA]</scope>
    <source>
        <strain evidence="2 3">Kin4-M</strain>
    </source>
</reference>
<dbReference type="HOGENOM" id="CLU_786696_0_0_2"/>
<dbReference type="GO" id="GO:0050660">
    <property type="term" value="F:flavin adenine dinucleotide binding"/>
    <property type="evidence" value="ECO:0007669"/>
    <property type="project" value="UniProtKB-UniRule"/>
</dbReference>
<dbReference type="EnsemblBacteria" id="AAR38870">
    <property type="protein sequence ID" value="AAR38870"/>
    <property type="gene ID" value="NEQ015"/>
</dbReference>
<dbReference type="PROSITE" id="PS51331">
    <property type="entry name" value="THYX"/>
    <property type="match status" value="1"/>
</dbReference>
<sequence>MRITVIDYFKDIEDIIGITAKSTQSLFPPSELEIDQKDIDDMLKYTVEHKLSSVLDFPYYIIEIYGVSRSFTHQWVRHRLSSHMQQSLRYVKIIDEKVLELYESDKRIDLITYVPKWFVIPPSILISGKEAIIKYIEAMINSSKAYLELLNYKIPEGNSFNHWFLTKNREYIPKEDARFALPIGTKTFVTTAADAEEWLHIMKVRCCMDAQWEIRITAWTIGFLLYLLHPRIFYRFGPWCIQERCRGFSIKRDPTCIKNIFNLKETLKEISNKIREHFINREDGEIETPLGRIKFYIENKKWDFFTIDLTDIFGYRTSEEIKKEVIDYFESQGIKLDKNLLDFEVIGRIRYI</sequence>
<name>Q74N47_NANEQ</name>
<dbReference type="Gene3D" id="3.30.1360.170">
    <property type="match status" value="1"/>
</dbReference>
<dbReference type="EC" id="2.1.1.148" evidence="1"/>
<dbReference type="InterPro" id="IPR003669">
    <property type="entry name" value="Thymidylate_synthase_ThyX"/>
</dbReference>
<dbReference type="NCBIfam" id="TIGR02170">
    <property type="entry name" value="thyX"/>
    <property type="match status" value="1"/>
</dbReference>
<dbReference type="GO" id="GO:0006231">
    <property type="term" value="P:dTMP biosynthetic process"/>
    <property type="evidence" value="ECO:0007669"/>
    <property type="project" value="UniProtKB-UniRule"/>
</dbReference>
<dbReference type="STRING" id="228908.NEQ015"/>
<organism evidence="2 3">
    <name type="scientific">Nanoarchaeum equitans (strain Kin4-M)</name>
    <dbReference type="NCBI Taxonomy" id="228908"/>
    <lineage>
        <taxon>Archaea</taxon>
        <taxon>Nanobdellota</taxon>
        <taxon>Candidatus Nanoarchaeia</taxon>
        <taxon>Nanoarchaeales</taxon>
        <taxon>Nanoarchaeaceae</taxon>
        <taxon>Nanoarchaeum</taxon>
    </lineage>
</organism>
<dbReference type="AlphaFoldDB" id="Q74N47"/>
<dbReference type="EMBL" id="AE017199">
    <property type="protein sequence ID" value="AAR38870.1"/>
    <property type="molecule type" value="Genomic_DNA"/>
</dbReference>
<dbReference type="GO" id="GO:0050797">
    <property type="term" value="F:thymidylate synthase (FAD) activity"/>
    <property type="evidence" value="ECO:0007669"/>
    <property type="project" value="UniProtKB-UniRule"/>
</dbReference>
<dbReference type="GO" id="GO:0070402">
    <property type="term" value="F:NADPH binding"/>
    <property type="evidence" value="ECO:0007669"/>
    <property type="project" value="TreeGrafter"/>
</dbReference>
<dbReference type="InterPro" id="IPR036098">
    <property type="entry name" value="Thymidylate_synthase_ThyX_sf"/>
</dbReference>